<dbReference type="Gene3D" id="3.30.70.60">
    <property type="match status" value="1"/>
</dbReference>
<sequence length="210" mass="23526">MEIIRRNRSVAMVGFAFLFILLLLFYLLLIQPTSDEISANREELARVQGQIDLVQSKVEQKQETRSEYSQDRVQAALPLTDNTEQVLLDINEIDKANGIDLQNVTFATGGGEGGDNKNTLYSIIGGETNPYPSVKELKVNVVLEGKYSSLLAWLDQVQKLPRLISIDTFDISKPVASAIDKPIVVNVAFTAFYDPSYRDMVDHVLQPYND</sequence>
<dbReference type="AlphaFoldDB" id="A0A494YA55"/>
<evidence type="ECO:0000313" key="2">
    <source>
        <dbReference type="EMBL" id="RKP57208.1"/>
    </source>
</evidence>
<dbReference type="InterPro" id="IPR007690">
    <property type="entry name" value="T2SS_GspM"/>
</dbReference>
<accession>A0A494YA55</accession>
<dbReference type="OrthoDB" id="2594151at2"/>
<evidence type="ECO:0000256" key="1">
    <source>
        <dbReference type="SAM" id="Phobius"/>
    </source>
</evidence>
<gene>
    <name evidence="2" type="ORF">D7Z26_04285</name>
</gene>
<dbReference type="InterPro" id="IPR014717">
    <property type="entry name" value="Transl_elong_EF1B/ribsomal_bS6"/>
</dbReference>
<keyword evidence="1" id="KW-1133">Transmembrane helix</keyword>
<name>A0A494YA55_9BACL</name>
<dbReference type="GO" id="GO:0015627">
    <property type="term" value="C:type II protein secretion system complex"/>
    <property type="evidence" value="ECO:0007669"/>
    <property type="project" value="InterPro"/>
</dbReference>
<keyword evidence="1" id="KW-0812">Transmembrane</keyword>
<protein>
    <recommendedName>
        <fullName evidence="4">Pilus assembly protein PilO</fullName>
    </recommendedName>
</protein>
<comment type="caution">
    <text evidence="2">The sequence shown here is derived from an EMBL/GenBank/DDBJ whole genome shotgun (WGS) entry which is preliminary data.</text>
</comment>
<reference evidence="2 3" key="1">
    <citation type="submission" date="2018-10" db="EMBL/GenBank/DDBJ databases">
        <title>Cohnella sp. M2MS4P-1, whole genome shotgun sequence.</title>
        <authorList>
            <person name="Tuo L."/>
        </authorList>
    </citation>
    <scope>NUCLEOTIDE SEQUENCE [LARGE SCALE GENOMIC DNA]</scope>
    <source>
        <strain evidence="2 3">M2MS4P-1</strain>
    </source>
</reference>
<dbReference type="Proteomes" id="UP000282076">
    <property type="component" value="Unassembled WGS sequence"/>
</dbReference>
<dbReference type="Pfam" id="PF04612">
    <property type="entry name" value="T2SSM"/>
    <property type="match status" value="1"/>
</dbReference>
<feature type="transmembrane region" description="Helical" evidence="1">
    <location>
        <begin position="12"/>
        <end position="30"/>
    </location>
</feature>
<evidence type="ECO:0008006" key="4">
    <source>
        <dbReference type="Google" id="ProtNLM"/>
    </source>
</evidence>
<evidence type="ECO:0000313" key="3">
    <source>
        <dbReference type="Proteomes" id="UP000282076"/>
    </source>
</evidence>
<dbReference type="GO" id="GO:0015628">
    <property type="term" value="P:protein secretion by the type II secretion system"/>
    <property type="evidence" value="ECO:0007669"/>
    <property type="project" value="InterPro"/>
</dbReference>
<keyword evidence="3" id="KW-1185">Reference proteome</keyword>
<keyword evidence="1" id="KW-0472">Membrane</keyword>
<organism evidence="2 3">
    <name type="scientific">Cohnella endophytica</name>
    <dbReference type="NCBI Taxonomy" id="2419778"/>
    <lineage>
        <taxon>Bacteria</taxon>
        <taxon>Bacillati</taxon>
        <taxon>Bacillota</taxon>
        <taxon>Bacilli</taxon>
        <taxon>Bacillales</taxon>
        <taxon>Paenibacillaceae</taxon>
        <taxon>Cohnella</taxon>
    </lineage>
</organism>
<dbReference type="EMBL" id="RBZM01000002">
    <property type="protein sequence ID" value="RKP57208.1"/>
    <property type="molecule type" value="Genomic_DNA"/>
</dbReference>
<proteinExistence type="predicted"/>
<dbReference type="RefSeq" id="WP_120974823.1">
    <property type="nucleotide sequence ID" value="NZ_RBZM01000002.1"/>
</dbReference>